<evidence type="ECO:0000313" key="11">
    <source>
        <dbReference type="EMBL" id="CAL7950606.1"/>
    </source>
</evidence>
<keyword evidence="7 10" id="KW-0472">Membrane</keyword>
<evidence type="ECO:0000256" key="1">
    <source>
        <dbReference type="ARBA" id="ARBA00004651"/>
    </source>
</evidence>
<keyword evidence="9" id="KW-0807">Transducer</keyword>
<protein>
    <recommendedName>
        <fullName evidence="13">Odorant receptor</fullName>
    </recommendedName>
</protein>
<evidence type="ECO:0000256" key="4">
    <source>
        <dbReference type="ARBA" id="ARBA00022692"/>
    </source>
</evidence>
<comment type="caution">
    <text evidence="11">The sequence shown here is derived from an EMBL/GenBank/DDBJ whole genome shotgun (WGS) entry which is preliminary data.</text>
</comment>
<evidence type="ECO:0000256" key="6">
    <source>
        <dbReference type="ARBA" id="ARBA00022989"/>
    </source>
</evidence>
<keyword evidence="12" id="KW-1185">Reference proteome</keyword>
<evidence type="ECO:0000256" key="7">
    <source>
        <dbReference type="ARBA" id="ARBA00023136"/>
    </source>
</evidence>
<organism evidence="11 12">
    <name type="scientific">Xylocopa violacea</name>
    <name type="common">Violet carpenter bee</name>
    <name type="synonym">Apis violacea</name>
    <dbReference type="NCBI Taxonomy" id="135666"/>
    <lineage>
        <taxon>Eukaryota</taxon>
        <taxon>Metazoa</taxon>
        <taxon>Ecdysozoa</taxon>
        <taxon>Arthropoda</taxon>
        <taxon>Hexapoda</taxon>
        <taxon>Insecta</taxon>
        <taxon>Pterygota</taxon>
        <taxon>Neoptera</taxon>
        <taxon>Endopterygota</taxon>
        <taxon>Hymenoptera</taxon>
        <taxon>Apocrita</taxon>
        <taxon>Aculeata</taxon>
        <taxon>Apoidea</taxon>
        <taxon>Anthophila</taxon>
        <taxon>Apidae</taxon>
        <taxon>Xylocopa</taxon>
        <taxon>Xylocopa</taxon>
    </lineage>
</organism>
<evidence type="ECO:0008006" key="13">
    <source>
        <dbReference type="Google" id="ProtNLM"/>
    </source>
</evidence>
<feature type="transmembrane region" description="Helical" evidence="10">
    <location>
        <begin position="125"/>
        <end position="149"/>
    </location>
</feature>
<keyword evidence="6 10" id="KW-1133">Transmembrane helix</keyword>
<gene>
    <name evidence="11" type="ORF">XYLVIOL_LOCUS10059</name>
</gene>
<dbReference type="Pfam" id="PF02949">
    <property type="entry name" value="7tm_6"/>
    <property type="match status" value="1"/>
</dbReference>
<dbReference type="Proteomes" id="UP001642520">
    <property type="component" value="Unassembled WGS sequence"/>
</dbReference>
<reference evidence="11 12" key="1">
    <citation type="submission" date="2024-08" db="EMBL/GenBank/DDBJ databases">
        <authorList>
            <person name="Will J Nash"/>
            <person name="Angela Man"/>
            <person name="Seanna McTaggart"/>
            <person name="Kendall Baker"/>
            <person name="Tom Barker"/>
            <person name="Leah Catchpole"/>
            <person name="Alex Durrant"/>
            <person name="Karim Gharbi"/>
            <person name="Naomi Irish"/>
            <person name="Gemy Kaithakottil"/>
            <person name="Debby Ku"/>
            <person name="Aaliyah Providence"/>
            <person name="Felix Shaw"/>
            <person name="David Swarbreck"/>
            <person name="Chris Watkins"/>
            <person name="Ann M. McCartney"/>
            <person name="Giulio Formenti"/>
            <person name="Alice Mouton"/>
            <person name="Noel Vella"/>
            <person name="Bjorn M von Reumont"/>
            <person name="Adriana Vella"/>
            <person name="Wilfried Haerty"/>
        </authorList>
    </citation>
    <scope>NUCLEOTIDE SEQUENCE [LARGE SCALE GENOMIC DNA]</scope>
</reference>
<evidence type="ECO:0000256" key="3">
    <source>
        <dbReference type="ARBA" id="ARBA00022606"/>
    </source>
</evidence>
<evidence type="ECO:0000256" key="2">
    <source>
        <dbReference type="ARBA" id="ARBA00022475"/>
    </source>
</evidence>
<keyword evidence="8" id="KW-0675">Receptor</keyword>
<dbReference type="PANTHER" id="PTHR21137:SF35">
    <property type="entry name" value="ODORANT RECEPTOR 19A-RELATED"/>
    <property type="match status" value="1"/>
</dbReference>
<comment type="subcellular location">
    <subcellularLocation>
        <location evidence="1">Cell membrane</location>
        <topology evidence="1">Multi-pass membrane protein</topology>
    </subcellularLocation>
</comment>
<name>A0ABP1PBJ5_XYLVO</name>
<evidence type="ECO:0000313" key="12">
    <source>
        <dbReference type="Proteomes" id="UP001642520"/>
    </source>
</evidence>
<feature type="transmembrane region" description="Helical" evidence="10">
    <location>
        <begin position="194"/>
        <end position="212"/>
    </location>
</feature>
<keyword evidence="3" id="KW-0716">Sensory transduction</keyword>
<evidence type="ECO:0000256" key="9">
    <source>
        <dbReference type="ARBA" id="ARBA00023224"/>
    </source>
</evidence>
<proteinExistence type="predicted"/>
<keyword evidence="4 10" id="KW-0812">Transmembrane</keyword>
<evidence type="ECO:0000256" key="10">
    <source>
        <dbReference type="SAM" id="Phobius"/>
    </source>
</evidence>
<sequence>MDLILNVKNEDEFCDNIYVTMGMSIGCHKMCSMLISRKSIIVMGDMLESEPFQPETEEEVKIRNKCNKQVRSNAILYAFLVQTAVISVSIGGIFKPGRYTLPYRAWIPFNYSSLSTHVFLYAHQVLSMAIGAMSHAAADSLIWGLLMYTYNQIEIFECRLKRIERNEKKIVKLCVRYHNLVYRFATILNDEFKMVIFIQFTMSILLICIRLYMLTTMKLSPEKILETLCYSSAILVQIYIFCWYGNEVKLKSLAIPTMIFDIDWTILDKAVRRDLLMIMMRAMSPIEMTSGHIMTMNLESFGAILKTSYSSYNLLQSSQEY</sequence>
<keyword evidence="5" id="KW-0552">Olfaction</keyword>
<dbReference type="InterPro" id="IPR004117">
    <property type="entry name" value="7tm6_olfct_rcpt"/>
</dbReference>
<evidence type="ECO:0000256" key="5">
    <source>
        <dbReference type="ARBA" id="ARBA00022725"/>
    </source>
</evidence>
<feature type="transmembrane region" description="Helical" evidence="10">
    <location>
        <begin position="224"/>
        <end position="246"/>
    </location>
</feature>
<feature type="transmembrane region" description="Helical" evidence="10">
    <location>
        <begin position="74"/>
        <end position="94"/>
    </location>
</feature>
<evidence type="ECO:0000256" key="8">
    <source>
        <dbReference type="ARBA" id="ARBA00023170"/>
    </source>
</evidence>
<dbReference type="PANTHER" id="PTHR21137">
    <property type="entry name" value="ODORANT RECEPTOR"/>
    <property type="match status" value="1"/>
</dbReference>
<dbReference type="EMBL" id="CAXAJV020001300">
    <property type="protein sequence ID" value="CAL7950606.1"/>
    <property type="molecule type" value="Genomic_DNA"/>
</dbReference>
<accession>A0ABP1PBJ5</accession>
<keyword evidence="2" id="KW-1003">Cell membrane</keyword>